<dbReference type="RefSeq" id="WP_144875874.1">
    <property type="nucleotide sequence ID" value="NZ_LR214351.1"/>
</dbReference>
<sequence length="214" mass="24062">MLSSKTQKTRVTVAGKRVRVIEGLKLRLSYDNDLTVEEILAQKRGDNPKDNYAPTHAPTPETLSDKSGDNLDNFWENKKENKNTLVVSQEKSEIERVNQVSIESQRKENLVSVNEEVEPLLVENEDDLKSLGSEQSLMEVENKNLINKVDSVSGVVPTSTGQEIEAILPVVPQVVPQVVPPLINWKTYPYNSRDIDTIKNRANKVVRFVEAAKL</sequence>
<accession>A0A563W1C1</accession>
<organism evidence="2 3">
    <name type="scientific">Hyella patelloides LEGE 07179</name>
    <dbReference type="NCBI Taxonomy" id="945734"/>
    <lineage>
        <taxon>Bacteria</taxon>
        <taxon>Bacillati</taxon>
        <taxon>Cyanobacteriota</taxon>
        <taxon>Cyanophyceae</taxon>
        <taxon>Pleurocapsales</taxon>
        <taxon>Hyellaceae</taxon>
        <taxon>Hyella</taxon>
    </lineage>
</organism>
<feature type="region of interest" description="Disordered" evidence="1">
    <location>
        <begin position="45"/>
        <end position="74"/>
    </location>
</feature>
<evidence type="ECO:0000313" key="2">
    <source>
        <dbReference type="EMBL" id="VEP17488.1"/>
    </source>
</evidence>
<reference evidence="2 3" key="1">
    <citation type="submission" date="2019-01" db="EMBL/GenBank/DDBJ databases">
        <authorList>
            <person name="Brito A."/>
        </authorList>
    </citation>
    <scope>NUCLEOTIDE SEQUENCE [LARGE SCALE GENOMIC DNA]</scope>
    <source>
        <strain evidence="2">1</strain>
    </source>
</reference>
<dbReference type="EMBL" id="CAACVJ010000576">
    <property type="protein sequence ID" value="VEP17488.1"/>
    <property type="molecule type" value="Genomic_DNA"/>
</dbReference>
<feature type="compositionally biased region" description="Basic and acidic residues" evidence="1">
    <location>
        <begin position="63"/>
        <end position="74"/>
    </location>
</feature>
<dbReference type="Proteomes" id="UP000320055">
    <property type="component" value="Unassembled WGS sequence"/>
</dbReference>
<gene>
    <name evidence="2" type="ORF">H1P_6170001</name>
</gene>
<dbReference type="AlphaFoldDB" id="A0A563W1C1"/>
<keyword evidence="3" id="KW-1185">Reference proteome</keyword>
<evidence type="ECO:0000313" key="3">
    <source>
        <dbReference type="Proteomes" id="UP000320055"/>
    </source>
</evidence>
<proteinExistence type="predicted"/>
<name>A0A563W1C1_9CYAN</name>
<evidence type="ECO:0000256" key="1">
    <source>
        <dbReference type="SAM" id="MobiDB-lite"/>
    </source>
</evidence>
<protein>
    <submittedName>
        <fullName evidence="2">Uncharacterized protein</fullName>
    </submittedName>
</protein>